<dbReference type="Proteomes" id="UP000789706">
    <property type="component" value="Unassembled WGS sequence"/>
</dbReference>
<proteinExistence type="predicted"/>
<evidence type="ECO:0000256" key="1">
    <source>
        <dbReference type="SAM" id="MobiDB-lite"/>
    </source>
</evidence>
<organism evidence="2 3">
    <name type="scientific">Diversispora eburnea</name>
    <dbReference type="NCBI Taxonomy" id="1213867"/>
    <lineage>
        <taxon>Eukaryota</taxon>
        <taxon>Fungi</taxon>
        <taxon>Fungi incertae sedis</taxon>
        <taxon>Mucoromycota</taxon>
        <taxon>Glomeromycotina</taxon>
        <taxon>Glomeromycetes</taxon>
        <taxon>Diversisporales</taxon>
        <taxon>Diversisporaceae</taxon>
        <taxon>Diversispora</taxon>
    </lineage>
</organism>
<keyword evidence="3" id="KW-1185">Reference proteome</keyword>
<name>A0A9N9C4Q8_9GLOM</name>
<protein>
    <submittedName>
        <fullName evidence="2">2133_t:CDS:1</fullName>
    </submittedName>
</protein>
<comment type="caution">
    <text evidence="2">The sequence shown here is derived from an EMBL/GenBank/DDBJ whole genome shotgun (WGS) entry which is preliminary data.</text>
</comment>
<feature type="region of interest" description="Disordered" evidence="1">
    <location>
        <begin position="64"/>
        <end position="98"/>
    </location>
</feature>
<accession>A0A9N9C4Q8</accession>
<dbReference type="EMBL" id="CAJVPK010001466">
    <property type="protein sequence ID" value="CAG8587805.1"/>
    <property type="molecule type" value="Genomic_DNA"/>
</dbReference>
<reference evidence="2" key="1">
    <citation type="submission" date="2021-06" db="EMBL/GenBank/DDBJ databases">
        <authorList>
            <person name="Kallberg Y."/>
            <person name="Tangrot J."/>
            <person name="Rosling A."/>
        </authorList>
    </citation>
    <scope>NUCLEOTIDE SEQUENCE</scope>
    <source>
        <strain evidence="2">AZ414A</strain>
    </source>
</reference>
<dbReference type="OrthoDB" id="2304422at2759"/>
<sequence length="98" mass="10663">ICIEKKLLLTKPNGCPFPNCGTSVETITGVTTTEMDLRHDSQFSTSSIVGKMGRQLTIQSQEIIDEEMPDVDNGENKDKDNSKGIGADIAEGAQKKTY</sequence>
<feature type="compositionally biased region" description="Acidic residues" evidence="1">
    <location>
        <begin position="64"/>
        <end position="73"/>
    </location>
</feature>
<evidence type="ECO:0000313" key="3">
    <source>
        <dbReference type="Proteomes" id="UP000789706"/>
    </source>
</evidence>
<feature type="non-terminal residue" evidence="2">
    <location>
        <position position="1"/>
    </location>
</feature>
<evidence type="ECO:0000313" key="2">
    <source>
        <dbReference type="EMBL" id="CAG8587805.1"/>
    </source>
</evidence>
<dbReference type="AlphaFoldDB" id="A0A9N9C4Q8"/>
<gene>
    <name evidence="2" type="ORF">DEBURN_LOCUS8895</name>
</gene>